<comment type="caution">
    <text evidence="3">The sequence shown here is derived from an EMBL/GenBank/DDBJ whole genome shotgun (WGS) entry which is preliminary data.</text>
</comment>
<evidence type="ECO:0008006" key="5">
    <source>
        <dbReference type="Google" id="ProtNLM"/>
    </source>
</evidence>
<gene>
    <name evidence="3" type="ORF">AGLY_017569</name>
</gene>
<sequence>MVLDTPGKLTGPCSYTEFEKGADAVFGMSLVNAVRSTVRSNVNVTKTPFDEPKNLVRLPETMDPLFTVDGWRADVNGSFEPPKLAEVFDAGKNMRRAVFERNAANDDTRRRRRHGREAGDDRAPADNDNDRATIATVHESLQRFMDGVVGLFKDEEFLRSLAVSSEFNASIYFVRKFCLKLLGTLQPLLTKNLTTLIEMSFSKSVLRTTALGMARSIIVKSAVHTVGKTAVLLAKTTVQATSVLGWVLLAATVLDTVFSTWDPYGYRNMFAETAPADMMRRGEDAMRREFKLAAVDYDFDEFVGTVLTDNERISLQIQSFTEIAIYLDSLDVNSSGQVIDRDDTIRISSDDRSKYDLEASLNRSYARSLVKLSTFDRNDYDNYNGKFLRRVAVNGTCNKIVIGVTVGVLASVFLGVHLITFLCALVLVAVLALNRHTVTDDTFIKLHDLVSRTAIVD</sequence>
<organism evidence="3 4">
    <name type="scientific">Aphis glycines</name>
    <name type="common">Soybean aphid</name>
    <dbReference type="NCBI Taxonomy" id="307491"/>
    <lineage>
        <taxon>Eukaryota</taxon>
        <taxon>Metazoa</taxon>
        <taxon>Ecdysozoa</taxon>
        <taxon>Arthropoda</taxon>
        <taxon>Hexapoda</taxon>
        <taxon>Insecta</taxon>
        <taxon>Pterygota</taxon>
        <taxon>Neoptera</taxon>
        <taxon>Paraneoptera</taxon>
        <taxon>Hemiptera</taxon>
        <taxon>Sternorrhyncha</taxon>
        <taxon>Aphidomorpha</taxon>
        <taxon>Aphidoidea</taxon>
        <taxon>Aphididae</taxon>
        <taxon>Aphidini</taxon>
        <taxon>Aphis</taxon>
        <taxon>Aphis</taxon>
    </lineage>
</organism>
<accession>A0A6G0SUQ9</accession>
<dbReference type="GO" id="GO:0019058">
    <property type="term" value="P:viral life cycle"/>
    <property type="evidence" value="ECO:0007669"/>
    <property type="project" value="InterPro"/>
</dbReference>
<dbReference type="AlphaFoldDB" id="A0A6G0SUQ9"/>
<dbReference type="Proteomes" id="UP000475862">
    <property type="component" value="Unassembled WGS sequence"/>
</dbReference>
<reference evidence="3 4" key="1">
    <citation type="submission" date="2019-08" db="EMBL/GenBank/DDBJ databases">
        <title>The genome of the soybean aphid Biotype 1, its phylome, world population structure and adaptation to the North American continent.</title>
        <authorList>
            <person name="Giordano R."/>
            <person name="Donthu R.K."/>
            <person name="Hernandez A.G."/>
            <person name="Wright C.L."/>
            <person name="Zimin A.V."/>
        </authorList>
    </citation>
    <scope>NUCLEOTIDE SEQUENCE [LARGE SCALE GENOMIC DNA]</scope>
    <source>
        <tissue evidence="3">Whole aphids</tissue>
    </source>
</reference>
<evidence type="ECO:0000313" key="3">
    <source>
        <dbReference type="EMBL" id="KAE9522049.1"/>
    </source>
</evidence>
<protein>
    <recommendedName>
        <fullName evidence="5">P74</fullName>
    </recommendedName>
</protein>
<evidence type="ECO:0000256" key="1">
    <source>
        <dbReference type="SAM" id="MobiDB-lite"/>
    </source>
</evidence>
<dbReference type="InterPro" id="IPR007663">
    <property type="entry name" value="Baculo_p74"/>
</dbReference>
<dbReference type="OrthoDB" id="7684118at2759"/>
<keyword evidence="2" id="KW-0812">Transmembrane</keyword>
<proteinExistence type="predicted"/>
<keyword evidence="2" id="KW-0472">Membrane</keyword>
<feature type="transmembrane region" description="Helical" evidence="2">
    <location>
        <begin position="400"/>
        <end position="433"/>
    </location>
</feature>
<feature type="compositionally biased region" description="Basic and acidic residues" evidence="1">
    <location>
        <begin position="116"/>
        <end position="131"/>
    </location>
</feature>
<name>A0A6G0SUQ9_APHGL</name>
<dbReference type="EMBL" id="VYZN01001684">
    <property type="protein sequence ID" value="KAE9522049.1"/>
    <property type="molecule type" value="Genomic_DNA"/>
</dbReference>
<keyword evidence="4" id="KW-1185">Reference proteome</keyword>
<evidence type="ECO:0000313" key="4">
    <source>
        <dbReference type="Proteomes" id="UP000475862"/>
    </source>
</evidence>
<keyword evidence="2" id="KW-1133">Transmembrane helix</keyword>
<evidence type="ECO:0000256" key="2">
    <source>
        <dbReference type="SAM" id="Phobius"/>
    </source>
</evidence>
<dbReference type="Pfam" id="PF04583">
    <property type="entry name" value="Baculo_p74"/>
    <property type="match status" value="1"/>
</dbReference>
<feature type="region of interest" description="Disordered" evidence="1">
    <location>
        <begin position="101"/>
        <end position="131"/>
    </location>
</feature>